<sequence length="282" mass="30887">MDVGLEIPVFGASAASRVVQLGASRIELNAAGSYPAGGLTPSLEDLRRIASINVPIRIMIRPRGPLPQSSARDFVYSDQEFEEMEVAIQSFKRTGWLNKERGDGFVFGILKEDPPTSKESSAQLRRCWVDKERCSRLVTAAQPFKTVFHRAFDEIVSCDDEGQDISERDAWKIGLSDLAICGFDAILTSGGLGNAIQNVALLESIVTRAEGFNIEIIAGGGIRRHNVKEISQHLKLKERKISGFVHSACLSSVGSEDIDVEEVEAILSQLDRHHLILSITAV</sequence>
<proteinExistence type="predicted"/>
<organism evidence="1 2">
    <name type="scientific">Hypoxylon rubiginosum</name>
    <dbReference type="NCBI Taxonomy" id="110542"/>
    <lineage>
        <taxon>Eukaryota</taxon>
        <taxon>Fungi</taxon>
        <taxon>Dikarya</taxon>
        <taxon>Ascomycota</taxon>
        <taxon>Pezizomycotina</taxon>
        <taxon>Sordariomycetes</taxon>
        <taxon>Xylariomycetidae</taxon>
        <taxon>Xylariales</taxon>
        <taxon>Hypoxylaceae</taxon>
        <taxon>Hypoxylon</taxon>
    </lineage>
</organism>
<evidence type="ECO:0000313" key="1">
    <source>
        <dbReference type="EMBL" id="KAI6080436.1"/>
    </source>
</evidence>
<protein>
    <submittedName>
        <fullName evidence="1">Uncharacterized protein</fullName>
    </submittedName>
</protein>
<dbReference type="Proteomes" id="UP001497680">
    <property type="component" value="Unassembled WGS sequence"/>
</dbReference>
<reference evidence="1 2" key="1">
    <citation type="journal article" date="2022" name="New Phytol.">
        <title>Ecological generalism drives hyperdiversity of secondary metabolite gene clusters in xylarialean endophytes.</title>
        <authorList>
            <person name="Franco M.E.E."/>
            <person name="Wisecaver J.H."/>
            <person name="Arnold A.E."/>
            <person name="Ju Y.M."/>
            <person name="Slot J.C."/>
            <person name="Ahrendt S."/>
            <person name="Moore L.P."/>
            <person name="Eastman K.E."/>
            <person name="Scott K."/>
            <person name="Konkel Z."/>
            <person name="Mondo S.J."/>
            <person name="Kuo A."/>
            <person name="Hayes R.D."/>
            <person name="Haridas S."/>
            <person name="Andreopoulos B."/>
            <person name="Riley R."/>
            <person name="LaButti K."/>
            <person name="Pangilinan J."/>
            <person name="Lipzen A."/>
            <person name="Amirebrahimi M."/>
            <person name="Yan J."/>
            <person name="Adam C."/>
            <person name="Keymanesh K."/>
            <person name="Ng V."/>
            <person name="Louie K."/>
            <person name="Northen T."/>
            <person name="Drula E."/>
            <person name="Henrissat B."/>
            <person name="Hsieh H.M."/>
            <person name="Youens-Clark K."/>
            <person name="Lutzoni F."/>
            <person name="Miadlikowska J."/>
            <person name="Eastwood D.C."/>
            <person name="Hamelin R.C."/>
            <person name="Grigoriev I.V."/>
            <person name="U'Ren J.M."/>
        </authorList>
    </citation>
    <scope>NUCLEOTIDE SEQUENCE [LARGE SCALE GENOMIC DNA]</scope>
    <source>
        <strain evidence="1 2">ER1909</strain>
    </source>
</reference>
<name>A0ACC0CJ91_9PEZI</name>
<gene>
    <name evidence="1" type="ORF">F4821DRAFT_59255</name>
</gene>
<keyword evidence="2" id="KW-1185">Reference proteome</keyword>
<comment type="caution">
    <text evidence="1">The sequence shown here is derived from an EMBL/GenBank/DDBJ whole genome shotgun (WGS) entry which is preliminary data.</text>
</comment>
<accession>A0ACC0CJ91</accession>
<dbReference type="EMBL" id="MU394444">
    <property type="protein sequence ID" value="KAI6080436.1"/>
    <property type="molecule type" value="Genomic_DNA"/>
</dbReference>
<evidence type="ECO:0000313" key="2">
    <source>
        <dbReference type="Proteomes" id="UP001497680"/>
    </source>
</evidence>